<accession>A0ABY1MGP5</accession>
<protein>
    <submittedName>
        <fullName evidence="2">Uncharacterized protein</fullName>
    </submittedName>
</protein>
<keyword evidence="1" id="KW-1133">Transmembrane helix</keyword>
<keyword evidence="3" id="KW-1185">Reference proteome</keyword>
<evidence type="ECO:0000256" key="1">
    <source>
        <dbReference type="SAM" id="Phobius"/>
    </source>
</evidence>
<comment type="caution">
    <text evidence="2">The sequence shown here is derived from an EMBL/GenBank/DDBJ whole genome shotgun (WGS) entry which is preliminary data.</text>
</comment>
<feature type="transmembrane region" description="Helical" evidence="1">
    <location>
        <begin position="20"/>
        <end position="44"/>
    </location>
</feature>
<gene>
    <name evidence="2" type="ORF">SAMN02745947_04609</name>
</gene>
<feature type="transmembrane region" description="Helical" evidence="1">
    <location>
        <begin position="80"/>
        <end position="100"/>
    </location>
</feature>
<evidence type="ECO:0000313" key="2">
    <source>
        <dbReference type="EMBL" id="SMG55495.1"/>
    </source>
</evidence>
<sequence length="107" mass="10958">MVLAVVYAAAAGPIRDALNVSAATILITAGLLFLSGPAECAFALRSAAPSHTKYLIAYDTGWILATLVAVVPMSSGGGFWFGYQAIASALLTVAFATGAVRTENRGH</sequence>
<name>A0ABY1MGP5_RHORH</name>
<evidence type="ECO:0000313" key="3">
    <source>
        <dbReference type="Proteomes" id="UP000193566"/>
    </source>
</evidence>
<organism evidence="2 3">
    <name type="scientific">Rhodococcus rhodochrous J3</name>
    <dbReference type="NCBI Taxonomy" id="903528"/>
    <lineage>
        <taxon>Bacteria</taxon>
        <taxon>Bacillati</taxon>
        <taxon>Actinomycetota</taxon>
        <taxon>Actinomycetes</taxon>
        <taxon>Mycobacteriales</taxon>
        <taxon>Nocardiaceae</taxon>
        <taxon>Rhodococcus</taxon>
    </lineage>
</organism>
<proteinExistence type="predicted"/>
<feature type="transmembrane region" description="Helical" evidence="1">
    <location>
        <begin position="56"/>
        <end position="74"/>
    </location>
</feature>
<keyword evidence="1" id="KW-0812">Transmembrane</keyword>
<dbReference type="Proteomes" id="UP000193566">
    <property type="component" value="Unassembled WGS sequence"/>
</dbReference>
<keyword evidence="1" id="KW-0472">Membrane</keyword>
<reference evidence="2 3" key="1">
    <citation type="submission" date="2017-04" db="EMBL/GenBank/DDBJ databases">
        <authorList>
            <person name="Varghese N."/>
            <person name="Submissions S."/>
        </authorList>
    </citation>
    <scope>NUCLEOTIDE SEQUENCE [LARGE SCALE GENOMIC DNA]</scope>
    <source>
        <strain evidence="2 3">J3</strain>
    </source>
</reference>
<dbReference type="EMBL" id="FXAV01000017">
    <property type="protein sequence ID" value="SMG55495.1"/>
    <property type="molecule type" value="Genomic_DNA"/>
</dbReference>